<sequence length="351" mass="39461">MKLSNAESVVQHKRSLRAKGIGYDAGFSFDGVTRRPFDHEVVRRELQIIRDDLHCTAVRLFGNDLDRLEFAARHAADLGLEVWFSPFTYQLGPEEMLNLLADGAERAEQIRRRGAEVVFVTGAELSLFNIGFLPGDSLQERVGNLLRRQPETFQRLSGLPAHINDFLARAVTAVRERFGGKVTYASIPFEGVDWTPFDIISVDAHRAKEVAHIYQQGIRTLVTQGKPVAITEFGCTPHRGAADNGARSGEIVEYDGTTPVRLNGDYIRDEQEQATYMRELLDIFITEGVDAAFVCTFVCYGLPHRSDPREDLDMASWGVVKVLEHRLGDTYPDMPWEPKVAFTVLADYYHG</sequence>
<name>A0A402BCW7_9CHLR</name>
<dbReference type="AlphaFoldDB" id="A0A402BCW7"/>
<evidence type="ECO:0000313" key="1">
    <source>
        <dbReference type="EMBL" id="GCE29199.1"/>
    </source>
</evidence>
<dbReference type="SUPFAM" id="SSF51445">
    <property type="entry name" value="(Trans)glycosidases"/>
    <property type="match status" value="1"/>
</dbReference>
<accession>A0A402BCW7</accession>
<evidence type="ECO:0008006" key="3">
    <source>
        <dbReference type="Google" id="ProtNLM"/>
    </source>
</evidence>
<reference evidence="2" key="1">
    <citation type="submission" date="2018-12" db="EMBL/GenBank/DDBJ databases">
        <title>Tengunoibacter tsumagoiensis gen. nov., sp. nov., Dictyobacter kobayashii sp. nov., D. alpinus sp. nov., and D. joshuensis sp. nov. and description of Dictyobacteraceae fam. nov. within the order Ktedonobacterales isolated from Tengu-no-mugimeshi.</title>
        <authorList>
            <person name="Wang C.M."/>
            <person name="Zheng Y."/>
            <person name="Sakai Y."/>
            <person name="Toyoda A."/>
            <person name="Minakuchi Y."/>
            <person name="Abe K."/>
            <person name="Yokota A."/>
            <person name="Yabe S."/>
        </authorList>
    </citation>
    <scope>NUCLEOTIDE SEQUENCE [LARGE SCALE GENOMIC DNA]</scope>
    <source>
        <strain evidence="2">Uno16</strain>
    </source>
</reference>
<protein>
    <recommendedName>
        <fullName evidence="3">Abortive infection protein</fullName>
    </recommendedName>
</protein>
<dbReference type="EMBL" id="BIFT01000002">
    <property type="protein sequence ID" value="GCE29199.1"/>
    <property type="molecule type" value="Genomic_DNA"/>
</dbReference>
<dbReference type="Proteomes" id="UP000287171">
    <property type="component" value="Unassembled WGS sequence"/>
</dbReference>
<comment type="caution">
    <text evidence="1">The sequence shown here is derived from an EMBL/GenBank/DDBJ whole genome shotgun (WGS) entry which is preliminary data.</text>
</comment>
<dbReference type="InterPro" id="IPR017853">
    <property type="entry name" value="GH"/>
</dbReference>
<dbReference type="Gene3D" id="3.20.20.80">
    <property type="entry name" value="Glycosidases"/>
    <property type="match status" value="1"/>
</dbReference>
<keyword evidence="2" id="KW-1185">Reference proteome</keyword>
<organism evidence="1 2">
    <name type="scientific">Dictyobacter alpinus</name>
    <dbReference type="NCBI Taxonomy" id="2014873"/>
    <lineage>
        <taxon>Bacteria</taxon>
        <taxon>Bacillati</taxon>
        <taxon>Chloroflexota</taxon>
        <taxon>Ktedonobacteria</taxon>
        <taxon>Ktedonobacterales</taxon>
        <taxon>Dictyobacteraceae</taxon>
        <taxon>Dictyobacter</taxon>
    </lineage>
</organism>
<dbReference type="OrthoDB" id="151193at2"/>
<gene>
    <name evidence="1" type="ORF">KDA_46830</name>
</gene>
<evidence type="ECO:0000313" key="2">
    <source>
        <dbReference type="Proteomes" id="UP000287171"/>
    </source>
</evidence>
<proteinExistence type="predicted"/>